<dbReference type="eggNOG" id="ENOG502SAG6">
    <property type="taxonomic scope" value="Eukaryota"/>
</dbReference>
<evidence type="ECO:0000313" key="4">
    <source>
        <dbReference type="Proteomes" id="UP000011087"/>
    </source>
</evidence>
<name>L1JGZ7_GUITC</name>
<evidence type="ECO:0000313" key="2">
    <source>
        <dbReference type="EMBL" id="EKX47612.1"/>
    </source>
</evidence>
<gene>
    <name evidence="2" type="ORF">GUITHDRAFT_106599</name>
</gene>
<dbReference type="EMBL" id="JH992989">
    <property type="protein sequence ID" value="EKX47612.1"/>
    <property type="molecule type" value="Genomic_DNA"/>
</dbReference>
<protein>
    <submittedName>
        <fullName evidence="2 3">Uncharacterized protein</fullName>
    </submittedName>
</protein>
<dbReference type="EnsemblProtists" id="EKX47612">
    <property type="protein sequence ID" value="EKX47612"/>
    <property type="gene ID" value="GUITHDRAFT_106599"/>
</dbReference>
<evidence type="ECO:0000256" key="1">
    <source>
        <dbReference type="SAM" id="SignalP"/>
    </source>
</evidence>
<dbReference type="HOGENOM" id="CLU_1698860_0_0_1"/>
<organism evidence="2">
    <name type="scientific">Guillardia theta (strain CCMP2712)</name>
    <name type="common">Cryptophyte</name>
    <dbReference type="NCBI Taxonomy" id="905079"/>
    <lineage>
        <taxon>Eukaryota</taxon>
        <taxon>Cryptophyceae</taxon>
        <taxon>Pyrenomonadales</taxon>
        <taxon>Geminigeraceae</taxon>
        <taxon>Guillardia</taxon>
    </lineage>
</organism>
<dbReference type="RefSeq" id="XP_005834592.1">
    <property type="nucleotide sequence ID" value="XM_005834535.1"/>
</dbReference>
<dbReference type="KEGG" id="gtt:GUITHDRAFT_106599"/>
<evidence type="ECO:0000313" key="3">
    <source>
        <dbReference type="EnsemblProtists" id="EKX47612"/>
    </source>
</evidence>
<dbReference type="OrthoDB" id="1100386at2759"/>
<reference evidence="4" key="2">
    <citation type="submission" date="2012-11" db="EMBL/GenBank/DDBJ databases">
        <authorList>
            <person name="Kuo A."/>
            <person name="Curtis B.A."/>
            <person name="Tanifuji G."/>
            <person name="Burki F."/>
            <person name="Gruber A."/>
            <person name="Irimia M."/>
            <person name="Maruyama S."/>
            <person name="Arias M.C."/>
            <person name="Ball S.G."/>
            <person name="Gile G.H."/>
            <person name="Hirakawa Y."/>
            <person name="Hopkins J.F."/>
            <person name="Rensing S.A."/>
            <person name="Schmutz J."/>
            <person name="Symeonidi A."/>
            <person name="Elias M."/>
            <person name="Eveleigh R.J."/>
            <person name="Herman E.K."/>
            <person name="Klute M.J."/>
            <person name="Nakayama T."/>
            <person name="Obornik M."/>
            <person name="Reyes-Prieto A."/>
            <person name="Armbrust E.V."/>
            <person name="Aves S.J."/>
            <person name="Beiko R.G."/>
            <person name="Coutinho P."/>
            <person name="Dacks J.B."/>
            <person name="Durnford D.G."/>
            <person name="Fast N.M."/>
            <person name="Green B.R."/>
            <person name="Grisdale C."/>
            <person name="Hempe F."/>
            <person name="Henrissat B."/>
            <person name="Hoppner M.P."/>
            <person name="Ishida K.-I."/>
            <person name="Kim E."/>
            <person name="Koreny L."/>
            <person name="Kroth P.G."/>
            <person name="Liu Y."/>
            <person name="Malik S.-B."/>
            <person name="Maier U.G."/>
            <person name="McRose D."/>
            <person name="Mock T."/>
            <person name="Neilson J.A."/>
            <person name="Onodera N.T."/>
            <person name="Poole A.M."/>
            <person name="Pritham E.J."/>
            <person name="Richards T.A."/>
            <person name="Rocap G."/>
            <person name="Roy S.W."/>
            <person name="Sarai C."/>
            <person name="Schaack S."/>
            <person name="Shirato S."/>
            <person name="Slamovits C.H."/>
            <person name="Spencer D.F."/>
            <person name="Suzuki S."/>
            <person name="Worden A.Z."/>
            <person name="Zauner S."/>
            <person name="Barry K."/>
            <person name="Bell C."/>
            <person name="Bharti A.K."/>
            <person name="Crow J.A."/>
            <person name="Grimwood J."/>
            <person name="Kramer R."/>
            <person name="Lindquist E."/>
            <person name="Lucas S."/>
            <person name="Salamov A."/>
            <person name="McFadden G.I."/>
            <person name="Lane C.E."/>
            <person name="Keeling P.J."/>
            <person name="Gray M.W."/>
            <person name="Grigoriev I.V."/>
            <person name="Archibald J.M."/>
        </authorList>
    </citation>
    <scope>NUCLEOTIDE SEQUENCE</scope>
    <source>
        <strain evidence="4">CCMP2712</strain>
    </source>
</reference>
<feature type="signal peptide" evidence="1">
    <location>
        <begin position="1"/>
        <end position="18"/>
    </location>
</feature>
<feature type="chain" id="PRO_5008771338" evidence="1">
    <location>
        <begin position="19"/>
        <end position="155"/>
    </location>
</feature>
<reference evidence="3" key="3">
    <citation type="submission" date="2016-03" db="UniProtKB">
        <authorList>
            <consortium name="EnsemblProtists"/>
        </authorList>
    </citation>
    <scope>IDENTIFICATION</scope>
</reference>
<sequence>MSIFKFMVLAAIAATAMAAPRYKRVGCYRDADMGGGERVIPSLEHTDARLNDNYRFRRDPINSCAQVAWDRKLPGFVLQASARAGAFLYPFPLTRRPLGQDGGWCGGSENMLTRYNMFGEAENMSPPYDCVNGRGGLWSNDVYIFTEREAEKEEI</sequence>
<keyword evidence="4" id="KW-1185">Reference proteome</keyword>
<dbReference type="GeneID" id="17304356"/>
<proteinExistence type="predicted"/>
<dbReference type="AlphaFoldDB" id="L1JGZ7"/>
<reference evidence="2 4" key="1">
    <citation type="journal article" date="2012" name="Nature">
        <title>Algal genomes reveal evolutionary mosaicism and the fate of nucleomorphs.</title>
        <authorList>
            <consortium name="DOE Joint Genome Institute"/>
            <person name="Curtis B.A."/>
            <person name="Tanifuji G."/>
            <person name="Burki F."/>
            <person name="Gruber A."/>
            <person name="Irimia M."/>
            <person name="Maruyama S."/>
            <person name="Arias M.C."/>
            <person name="Ball S.G."/>
            <person name="Gile G.H."/>
            <person name="Hirakawa Y."/>
            <person name="Hopkins J.F."/>
            <person name="Kuo A."/>
            <person name="Rensing S.A."/>
            <person name="Schmutz J."/>
            <person name="Symeonidi A."/>
            <person name="Elias M."/>
            <person name="Eveleigh R.J."/>
            <person name="Herman E.K."/>
            <person name="Klute M.J."/>
            <person name="Nakayama T."/>
            <person name="Obornik M."/>
            <person name="Reyes-Prieto A."/>
            <person name="Armbrust E.V."/>
            <person name="Aves S.J."/>
            <person name="Beiko R.G."/>
            <person name="Coutinho P."/>
            <person name="Dacks J.B."/>
            <person name="Durnford D.G."/>
            <person name="Fast N.M."/>
            <person name="Green B.R."/>
            <person name="Grisdale C.J."/>
            <person name="Hempel F."/>
            <person name="Henrissat B."/>
            <person name="Hoppner M.P."/>
            <person name="Ishida K."/>
            <person name="Kim E."/>
            <person name="Koreny L."/>
            <person name="Kroth P.G."/>
            <person name="Liu Y."/>
            <person name="Malik S.B."/>
            <person name="Maier U.G."/>
            <person name="McRose D."/>
            <person name="Mock T."/>
            <person name="Neilson J.A."/>
            <person name="Onodera N.T."/>
            <person name="Poole A.M."/>
            <person name="Pritham E.J."/>
            <person name="Richards T.A."/>
            <person name="Rocap G."/>
            <person name="Roy S.W."/>
            <person name="Sarai C."/>
            <person name="Schaack S."/>
            <person name="Shirato S."/>
            <person name="Slamovits C.H."/>
            <person name="Spencer D.F."/>
            <person name="Suzuki S."/>
            <person name="Worden A.Z."/>
            <person name="Zauner S."/>
            <person name="Barry K."/>
            <person name="Bell C."/>
            <person name="Bharti A.K."/>
            <person name="Crow J.A."/>
            <person name="Grimwood J."/>
            <person name="Kramer R."/>
            <person name="Lindquist E."/>
            <person name="Lucas S."/>
            <person name="Salamov A."/>
            <person name="McFadden G.I."/>
            <person name="Lane C.E."/>
            <person name="Keeling P.J."/>
            <person name="Gray M.W."/>
            <person name="Grigoriev I.V."/>
            <person name="Archibald J.M."/>
        </authorList>
    </citation>
    <scope>NUCLEOTIDE SEQUENCE</scope>
    <source>
        <strain evidence="2 4">CCMP2712</strain>
    </source>
</reference>
<dbReference type="Proteomes" id="UP000011087">
    <property type="component" value="Unassembled WGS sequence"/>
</dbReference>
<dbReference type="PaxDb" id="55529-EKX47612"/>
<accession>L1JGZ7</accession>
<keyword evidence="1" id="KW-0732">Signal</keyword>